<evidence type="ECO:0000256" key="7">
    <source>
        <dbReference type="ARBA" id="ARBA00022833"/>
    </source>
</evidence>
<organism evidence="16 17">
    <name type="scientific">Chelonoidis abingdonii</name>
    <name type="common">Abingdon island giant tortoise</name>
    <name type="synonym">Testudo abingdonii</name>
    <dbReference type="NCBI Taxonomy" id="106734"/>
    <lineage>
        <taxon>Eukaryota</taxon>
        <taxon>Metazoa</taxon>
        <taxon>Chordata</taxon>
        <taxon>Craniata</taxon>
        <taxon>Vertebrata</taxon>
        <taxon>Euteleostomi</taxon>
        <taxon>Archelosauria</taxon>
        <taxon>Testudinata</taxon>
        <taxon>Testudines</taxon>
        <taxon>Cryptodira</taxon>
        <taxon>Durocryptodira</taxon>
        <taxon>Testudinoidea</taxon>
        <taxon>Testudinidae</taxon>
        <taxon>Chelonoidis</taxon>
    </lineage>
</organism>
<keyword evidence="4" id="KW-0479">Metal-binding</keyword>
<keyword evidence="7" id="KW-0862">Zinc</keyword>
<evidence type="ECO:0000256" key="3">
    <source>
        <dbReference type="ARBA" id="ARBA00022499"/>
    </source>
</evidence>
<feature type="domain" description="C2H2-type" evidence="15">
    <location>
        <begin position="9"/>
        <end position="31"/>
    </location>
</feature>
<dbReference type="GO" id="GO:0000978">
    <property type="term" value="F:RNA polymerase II cis-regulatory region sequence-specific DNA binding"/>
    <property type="evidence" value="ECO:0007669"/>
    <property type="project" value="TreeGrafter"/>
</dbReference>
<reference evidence="16" key="1">
    <citation type="submission" date="2025-08" db="UniProtKB">
        <authorList>
            <consortium name="Ensembl"/>
        </authorList>
    </citation>
    <scope>IDENTIFICATION</scope>
</reference>
<evidence type="ECO:0000256" key="6">
    <source>
        <dbReference type="ARBA" id="ARBA00022771"/>
    </source>
</evidence>
<dbReference type="InterPro" id="IPR036236">
    <property type="entry name" value="Znf_C2H2_sf"/>
</dbReference>
<evidence type="ECO:0000256" key="8">
    <source>
        <dbReference type="ARBA" id="ARBA00022843"/>
    </source>
</evidence>
<dbReference type="FunFam" id="3.30.160.60:FF:001498">
    <property type="entry name" value="Zinc finger protein 404"/>
    <property type="match status" value="1"/>
</dbReference>
<dbReference type="AlphaFoldDB" id="A0A8C0GPF3"/>
<keyword evidence="3" id="KW-1017">Isopeptide bond</keyword>
<evidence type="ECO:0000313" key="17">
    <source>
        <dbReference type="Proteomes" id="UP000694404"/>
    </source>
</evidence>
<dbReference type="FunFam" id="3.30.160.60:FF:001397">
    <property type="entry name" value="Datilografo, isoform A"/>
    <property type="match status" value="1"/>
</dbReference>
<dbReference type="GO" id="GO:0002682">
    <property type="term" value="P:regulation of immune system process"/>
    <property type="evidence" value="ECO:0007669"/>
    <property type="project" value="TreeGrafter"/>
</dbReference>
<dbReference type="GO" id="GO:0045893">
    <property type="term" value="P:positive regulation of DNA-templated transcription"/>
    <property type="evidence" value="ECO:0007669"/>
    <property type="project" value="UniProtKB-ARBA"/>
</dbReference>
<dbReference type="GO" id="GO:0008270">
    <property type="term" value="F:zinc ion binding"/>
    <property type="evidence" value="ECO:0007669"/>
    <property type="project" value="UniProtKB-KW"/>
</dbReference>
<dbReference type="Pfam" id="PF00096">
    <property type="entry name" value="zf-C2H2"/>
    <property type="match status" value="5"/>
</dbReference>
<keyword evidence="10" id="KW-0238">DNA-binding</keyword>
<dbReference type="GeneTree" id="ENSGT01150000286939"/>
<dbReference type="SUPFAM" id="SSF57667">
    <property type="entry name" value="beta-beta-alpha zinc fingers"/>
    <property type="match status" value="4"/>
</dbReference>
<sequence length="311" mass="33889">GSRGGERPFTCADCGRCFSQSAHLAKHRRLHGTAGLPTPPAERSYSRSPEFLRFQRAHVGQRPFACPDCGKRFSAGSSLRTHTGERPYQCTQCGRHFSRRSNLGRHLATHSMLRGDPAPEGEPSAETLRQQGIAVEGEESQGLKGRSSEAVTQKGIPAEGEESQGLKGRSSEAVTQKGIPAEGEESQGLKGRSSEAVTQKGIPAVTQKGIPAEGEESQGLKGRNCGKGFAQRSHLLVHRRVHTGERPFPCPECGKRFRQSSVAVLLRHRAVHSGERPYCCMDCGRGFSLRANLLQHRRLHARHPHAVGDTE</sequence>
<accession>A0A8C0GPF3</accession>
<dbReference type="FunFam" id="3.30.160.60:FF:000189">
    <property type="entry name" value="zinc finger protein 133 isoform X1"/>
    <property type="match status" value="1"/>
</dbReference>
<dbReference type="GO" id="GO:0001817">
    <property type="term" value="P:regulation of cytokine production"/>
    <property type="evidence" value="ECO:0007669"/>
    <property type="project" value="TreeGrafter"/>
</dbReference>
<evidence type="ECO:0000256" key="11">
    <source>
        <dbReference type="ARBA" id="ARBA00023163"/>
    </source>
</evidence>
<feature type="domain" description="C2H2-type" evidence="15">
    <location>
        <begin position="278"/>
        <end position="305"/>
    </location>
</feature>
<comment type="subcellular location">
    <subcellularLocation>
        <location evidence="1">Nucleus</location>
    </subcellularLocation>
</comment>
<dbReference type="InterPro" id="IPR013087">
    <property type="entry name" value="Znf_C2H2_type"/>
</dbReference>
<evidence type="ECO:0000256" key="2">
    <source>
        <dbReference type="ARBA" id="ARBA00006991"/>
    </source>
</evidence>
<dbReference type="Ensembl" id="ENSCABT00000011167.1">
    <property type="protein sequence ID" value="ENSCABP00000010197.1"/>
    <property type="gene ID" value="ENSCABG00000007645.1"/>
</dbReference>
<dbReference type="GO" id="GO:0001227">
    <property type="term" value="F:DNA-binding transcription repressor activity, RNA polymerase II-specific"/>
    <property type="evidence" value="ECO:0007669"/>
    <property type="project" value="TreeGrafter"/>
</dbReference>
<dbReference type="GO" id="GO:0005654">
    <property type="term" value="C:nucleoplasm"/>
    <property type="evidence" value="ECO:0007669"/>
    <property type="project" value="TreeGrafter"/>
</dbReference>
<dbReference type="GO" id="GO:0005694">
    <property type="term" value="C:chromosome"/>
    <property type="evidence" value="ECO:0007669"/>
    <property type="project" value="UniProtKB-ARBA"/>
</dbReference>
<evidence type="ECO:0000259" key="15">
    <source>
        <dbReference type="PROSITE" id="PS50157"/>
    </source>
</evidence>
<evidence type="ECO:0000256" key="9">
    <source>
        <dbReference type="ARBA" id="ARBA00023015"/>
    </source>
</evidence>
<dbReference type="Proteomes" id="UP000694404">
    <property type="component" value="Unplaced"/>
</dbReference>
<keyword evidence="12" id="KW-0539">Nucleus</keyword>
<feature type="region of interest" description="Disordered" evidence="14">
    <location>
        <begin position="137"/>
        <end position="224"/>
    </location>
</feature>
<evidence type="ECO:0000256" key="10">
    <source>
        <dbReference type="ARBA" id="ARBA00023125"/>
    </source>
</evidence>
<dbReference type="PROSITE" id="PS50157">
    <property type="entry name" value="ZINC_FINGER_C2H2_2"/>
    <property type="match status" value="6"/>
</dbReference>
<keyword evidence="8" id="KW-0832">Ubl conjugation</keyword>
<dbReference type="PANTHER" id="PTHR24399">
    <property type="entry name" value="ZINC FINGER AND BTB DOMAIN-CONTAINING"/>
    <property type="match status" value="1"/>
</dbReference>
<feature type="domain" description="C2H2-type" evidence="15">
    <location>
        <begin position="64"/>
        <end position="87"/>
    </location>
</feature>
<dbReference type="SMART" id="SM00355">
    <property type="entry name" value="ZnF_C2H2"/>
    <property type="match status" value="6"/>
</dbReference>
<feature type="domain" description="C2H2-type" evidence="15">
    <location>
        <begin position="88"/>
        <end position="115"/>
    </location>
</feature>
<evidence type="ECO:0000256" key="13">
    <source>
        <dbReference type="PROSITE-ProRule" id="PRU00042"/>
    </source>
</evidence>
<evidence type="ECO:0000256" key="5">
    <source>
        <dbReference type="ARBA" id="ARBA00022737"/>
    </source>
</evidence>
<keyword evidence="11" id="KW-0804">Transcription</keyword>
<keyword evidence="6 13" id="KW-0863">Zinc-finger</keyword>
<reference evidence="16" key="2">
    <citation type="submission" date="2025-09" db="UniProtKB">
        <authorList>
            <consortium name="Ensembl"/>
        </authorList>
    </citation>
    <scope>IDENTIFICATION</scope>
</reference>
<keyword evidence="17" id="KW-1185">Reference proteome</keyword>
<keyword evidence="5" id="KW-0677">Repeat</keyword>
<dbReference type="FunFam" id="3.30.160.60:FF:000321">
    <property type="entry name" value="myeloid zinc finger 1 isoform X1"/>
    <property type="match status" value="1"/>
</dbReference>
<keyword evidence="9" id="KW-0805">Transcription regulation</keyword>
<name>A0A8C0GPF3_CHEAB</name>
<feature type="domain" description="C2H2-type" evidence="15">
    <location>
        <begin position="220"/>
        <end position="247"/>
    </location>
</feature>
<evidence type="ECO:0000256" key="12">
    <source>
        <dbReference type="ARBA" id="ARBA00023242"/>
    </source>
</evidence>
<protein>
    <recommendedName>
        <fullName evidence="15">C2H2-type domain-containing protein</fullName>
    </recommendedName>
</protein>
<dbReference type="PROSITE" id="PS00028">
    <property type="entry name" value="ZINC_FINGER_C2H2_1"/>
    <property type="match status" value="3"/>
</dbReference>
<evidence type="ECO:0000256" key="1">
    <source>
        <dbReference type="ARBA" id="ARBA00004123"/>
    </source>
</evidence>
<dbReference type="FunFam" id="3.30.160.60:FF:000212">
    <property type="entry name" value="zinc finger protein 382 isoform X2"/>
    <property type="match status" value="1"/>
</dbReference>
<evidence type="ECO:0000256" key="14">
    <source>
        <dbReference type="SAM" id="MobiDB-lite"/>
    </source>
</evidence>
<dbReference type="PANTHER" id="PTHR24399:SF54">
    <property type="entry name" value="GASTRULA ZINC FINGER PROTEIN XLCGF26.1-LIKE-RELATED"/>
    <property type="match status" value="1"/>
</dbReference>
<feature type="domain" description="C2H2-type" evidence="15">
    <location>
        <begin position="248"/>
        <end position="277"/>
    </location>
</feature>
<dbReference type="FunFam" id="3.30.160.60:FF:001732">
    <property type="entry name" value="Zgc:162936"/>
    <property type="match status" value="1"/>
</dbReference>
<comment type="similarity">
    <text evidence="2">Belongs to the krueppel C2H2-type zinc-finger protein family.</text>
</comment>
<evidence type="ECO:0000313" key="16">
    <source>
        <dbReference type="Ensembl" id="ENSCABP00000010197.1"/>
    </source>
</evidence>
<proteinExistence type="inferred from homology"/>
<evidence type="ECO:0000256" key="4">
    <source>
        <dbReference type="ARBA" id="ARBA00022723"/>
    </source>
</evidence>
<dbReference type="Gene3D" id="3.30.160.60">
    <property type="entry name" value="Classic Zinc Finger"/>
    <property type="match status" value="6"/>
</dbReference>